<sequence length="179" mass="19830">MSWLNLNQSFNSLKGQISNFASEVLSENTAQDIDTEDSGIGPSLKELQEKCHNQEQEISALKALNDELQAALQSEVNRPLVYRLLSLERISFNLSCAKNSGSWRYIIHSRQLDRISMKAPTRARTHIRTNTAPPPLVCVKACSSVSAGAASTLQSRSNRPTARSSSLAVREFEFRTPVP</sequence>
<feature type="non-terminal residue" evidence="2">
    <location>
        <position position="1"/>
    </location>
</feature>
<evidence type="ECO:0000313" key="3">
    <source>
        <dbReference type="Proteomes" id="UP000837857"/>
    </source>
</evidence>
<accession>A0ABN8IQE0</accession>
<reference evidence="2" key="1">
    <citation type="submission" date="2022-03" db="EMBL/GenBank/DDBJ databases">
        <authorList>
            <person name="Martin H S."/>
        </authorList>
    </citation>
    <scope>NUCLEOTIDE SEQUENCE</scope>
</reference>
<proteinExistence type="predicted"/>
<organism evidence="2 3">
    <name type="scientific">Iphiclides podalirius</name>
    <name type="common">scarce swallowtail</name>
    <dbReference type="NCBI Taxonomy" id="110791"/>
    <lineage>
        <taxon>Eukaryota</taxon>
        <taxon>Metazoa</taxon>
        <taxon>Ecdysozoa</taxon>
        <taxon>Arthropoda</taxon>
        <taxon>Hexapoda</taxon>
        <taxon>Insecta</taxon>
        <taxon>Pterygota</taxon>
        <taxon>Neoptera</taxon>
        <taxon>Endopterygota</taxon>
        <taxon>Lepidoptera</taxon>
        <taxon>Glossata</taxon>
        <taxon>Ditrysia</taxon>
        <taxon>Papilionoidea</taxon>
        <taxon>Papilionidae</taxon>
        <taxon>Papilioninae</taxon>
        <taxon>Iphiclides</taxon>
    </lineage>
</organism>
<protein>
    <submittedName>
        <fullName evidence="2">Uncharacterized protein</fullName>
    </submittedName>
</protein>
<feature type="coiled-coil region" evidence="1">
    <location>
        <begin position="44"/>
        <end position="78"/>
    </location>
</feature>
<evidence type="ECO:0000313" key="2">
    <source>
        <dbReference type="EMBL" id="CAH2061732.1"/>
    </source>
</evidence>
<keyword evidence="1" id="KW-0175">Coiled coil</keyword>
<dbReference type="Proteomes" id="UP000837857">
    <property type="component" value="Chromosome 28"/>
</dbReference>
<keyword evidence="3" id="KW-1185">Reference proteome</keyword>
<evidence type="ECO:0000256" key="1">
    <source>
        <dbReference type="SAM" id="Coils"/>
    </source>
</evidence>
<dbReference type="EMBL" id="OW152840">
    <property type="protein sequence ID" value="CAH2061732.1"/>
    <property type="molecule type" value="Genomic_DNA"/>
</dbReference>
<name>A0ABN8IQE0_9NEOP</name>
<gene>
    <name evidence="2" type="ORF">IPOD504_LOCUS11408</name>
</gene>